<dbReference type="Pfam" id="PF00892">
    <property type="entry name" value="EamA"/>
    <property type="match status" value="1"/>
</dbReference>
<comment type="similarity">
    <text evidence="2">Belongs to the EamA transporter family.</text>
</comment>
<keyword evidence="5 7" id="KW-1133">Transmembrane helix</keyword>
<feature type="transmembrane region" description="Helical" evidence="7">
    <location>
        <begin position="61"/>
        <end position="80"/>
    </location>
</feature>
<evidence type="ECO:0000256" key="4">
    <source>
        <dbReference type="ARBA" id="ARBA00022692"/>
    </source>
</evidence>
<sequence length="125" mass="13759">MGFQMLFGSLGLILTGVTLAGWHPFHFNASSMMILFYLAFLSAAGFVLWNNVMKYNPVGKVSMFLFTIPVFGVMLSGLLLGESLHLFILLGLTLVAGGILIVNREPEKSSREKHPAAVFVRETRP</sequence>
<comment type="caution">
    <text evidence="9">The sequence shown here is derived from an EMBL/GenBank/DDBJ whole genome shotgun (WGS) entry which is preliminary data.</text>
</comment>
<feature type="transmembrane region" description="Helical" evidence="7">
    <location>
        <begin position="86"/>
        <end position="103"/>
    </location>
</feature>
<dbReference type="OrthoDB" id="3190463at2"/>
<comment type="subcellular location">
    <subcellularLocation>
        <location evidence="1">Cell membrane</location>
        <topology evidence="1">Multi-pass membrane protein</topology>
    </subcellularLocation>
</comment>
<dbReference type="EMBL" id="QBKR01000004">
    <property type="protein sequence ID" value="PTX63318.1"/>
    <property type="molecule type" value="Genomic_DNA"/>
</dbReference>
<reference evidence="9 10" key="1">
    <citation type="submission" date="2018-04" db="EMBL/GenBank/DDBJ databases">
        <title>Genomic Encyclopedia of Archaeal and Bacterial Type Strains, Phase II (KMG-II): from individual species to whole genera.</title>
        <authorList>
            <person name="Goeker M."/>
        </authorList>
    </citation>
    <scope>NUCLEOTIDE SEQUENCE [LARGE SCALE GENOMIC DNA]</scope>
    <source>
        <strain evidence="9 10">DSM 45787</strain>
    </source>
</reference>
<dbReference type="GO" id="GO:0005886">
    <property type="term" value="C:plasma membrane"/>
    <property type="evidence" value="ECO:0007669"/>
    <property type="project" value="UniProtKB-SubCell"/>
</dbReference>
<dbReference type="InterPro" id="IPR037185">
    <property type="entry name" value="EmrE-like"/>
</dbReference>
<evidence type="ECO:0000313" key="10">
    <source>
        <dbReference type="Proteomes" id="UP000244240"/>
    </source>
</evidence>
<evidence type="ECO:0000256" key="1">
    <source>
        <dbReference type="ARBA" id="ARBA00004651"/>
    </source>
</evidence>
<protein>
    <submittedName>
        <fullName evidence="9">EamA-like transporter family protein</fullName>
    </submittedName>
</protein>
<dbReference type="InterPro" id="IPR000620">
    <property type="entry name" value="EamA_dom"/>
</dbReference>
<evidence type="ECO:0000256" key="3">
    <source>
        <dbReference type="ARBA" id="ARBA00022475"/>
    </source>
</evidence>
<keyword evidence="10" id="KW-1185">Reference proteome</keyword>
<name>A0A2T6C4T0_9BACL</name>
<proteinExistence type="inferred from homology"/>
<evidence type="ECO:0000256" key="5">
    <source>
        <dbReference type="ARBA" id="ARBA00022989"/>
    </source>
</evidence>
<organism evidence="9 10">
    <name type="scientific">Melghirimyces profundicolus</name>
    <dbReference type="NCBI Taxonomy" id="1242148"/>
    <lineage>
        <taxon>Bacteria</taxon>
        <taxon>Bacillati</taxon>
        <taxon>Bacillota</taxon>
        <taxon>Bacilli</taxon>
        <taxon>Bacillales</taxon>
        <taxon>Thermoactinomycetaceae</taxon>
        <taxon>Melghirimyces</taxon>
    </lineage>
</organism>
<keyword evidence="6 7" id="KW-0472">Membrane</keyword>
<dbReference type="PANTHER" id="PTHR32322:SF18">
    <property type="entry name" value="S-ADENOSYLMETHIONINE_S-ADENOSYLHOMOCYSTEINE TRANSPORTER"/>
    <property type="match status" value="1"/>
</dbReference>
<dbReference type="InterPro" id="IPR050638">
    <property type="entry name" value="AA-Vitamin_Transporters"/>
</dbReference>
<gene>
    <name evidence="9" type="ORF">C8P63_104164</name>
</gene>
<evidence type="ECO:0000259" key="8">
    <source>
        <dbReference type="Pfam" id="PF00892"/>
    </source>
</evidence>
<dbReference type="SUPFAM" id="SSF103481">
    <property type="entry name" value="Multidrug resistance efflux transporter EmrE"/>
    <property type="match status" value="1"/>
</dbReference>
<dbReference type="Proteomes" id="UP000244240">
    <property type="component" value="Unassembled WGS sequence"/>
</dbReference>
<feature type="domain" description="EamA" evidence="8">
    <location>
        <begin position="2"/>
        <end position="103"/>
    </location>
</feature>
<dbReference type="RefSeq" id="WP_108022146.1">
    <property type="nucleotide sequence ID" value="NZ_QBKR01000004.1"/>
</dbReference>
<evidence type="ECO:0000256" key="6">
    <source>
        <dbReference type="ARBA" id="ARBA00023136"/>
    </source>
</evidence>
<keyword evidence="4 7" id="KW-0812">Transmembrane</keyword>
<keyword evidence="3" id="KW-1003">Cell membrane</keyword>
<feature type="transmembrane region" description="Helical" evidence="7">
    <location>
        <begin position="30"/>
        <end position="49"/>
    </location>
</feature>
<dbReference type="PANTHER" id="PTHR32322">
    <property type="entry name" value="INNER MEMBRANE TRANSPORTER"/>
    <property type="match status" value="1"/>
</dbReference>
<evidence type="ECO:0000313" key="9">
    <source>
        <dbReference type="EMBL" id="PTX63318.1"/>
    </source>
</evidence>
<evidence type="ECO:0000256" key="2">
    <source>
        <dbReference type="ARBA" id="ARBA00007362"/>
    </source>
</evidence>
<accession>A0A2T6C4T0</accession>
<dbReference type="AlphaFoldDB" id="A0A2T6C4T0"/>
<evidence type="ECO:0000256" key="7">
    <source>
        <dbReference type="SAM" id="Phobius"/>
    </source>
</evidence>